<proteinExistence type="predicted"/>
<accession>A0A5J6LBB9</accession>
<gene>
    <name evidence="2" type="ORF">F5I99_05515</name>
</gene>
<dbReference type="Pfam" id="PF13450">
    <property type="entry name" value="NAD_binding_8"/>
    <property type="match status" value="1"/>
</dbReference>
<evidence type="ECO:0000259" key="1">
    <source>
        <dbReference type="Pfam" id="PF01593"/>
    </source>
</evidence>
<evidence type="ECO:0000313" key="2">
    <source>
        <dbReference type="EMBL" id="QEW05994.1"/>
    </source>
</evidence>
<dbReference type="EMBL" id="CP044222">
    <property type="protein sequence ID" value="QEW05994.1"/>
    <property type="molecule type" value="Genomic_DNA"/>
</dbReference>
<dbReference type="GO" id="GO:0016491">
    <property type="term" value="F:oxidoreductase activity"/>
    <property type="evidence" value="ECO:0007669"/>
    <property type="project" value="InterPro"/>
</dbReference>
<dbReference type="Pfam" id="PF01593">
    <property type="entry name" value="Amino_oxidase"/>
    <property type="match status" value="1"/>
</dbReference>
<dbReference type="RefSeq" id="WP_151054030.1">
    <property type="nucleotide sequence ID" value="NZ_CP044222.1"/>
</dbReference>
<keyword evidence="3" id="KW-1185">Reference proteome</keyword>
<dbReference type="KEGG" id="nik:F5I99_05515"/>
<dbReference type="PANTHER" id="PTHR16128:SF5">
    <property type="entry name" value="FAD_NAD(P)-BINDING OXIDOREDUCTASE FAMILY PROTEIN"/>
    <property type="match status" value="1"/>
</dbReference>
<reference evidence="2 3" key="1">
    <citation type="submission" date="2019-09" db="EMBL/GenBank/DDBJ databases">
        <title>Nitrincola iocasae sp. nov., a bacterium isolated from the sediment collected at a cold seep field in South China Sea.</title>
        <authorList>
            <person name="Zhang H."/>
            <person name="Wang H."/>
            <person name="Li C."/>
        </authorList>
    </citation>
    <scope>NUCLEOTIDE SEQUENCE [LARGE SCALE GENOMIC DNA]</scope>
    <source>
        <strain evidence="2 3">KXZD1103</strain>
    </source>
</reference>
<dbReference type="Gene3D" id="3.50.50.60">
    <property type="entry name" value="FAD/NAD(P)-binding domain"/>
    <property type="match status" value="1"/>
</dbReference>
<dbReference type="InterPro" id="IPR036188">
    <property type="entry name" value="FAD/NAD-bd_sf"/>
</dbReference>
<organism evidence="2 3">
    <name type="scientific">Nitrincola iocasae</name>
    <dbReference type="NCBI Taxonomy" id="2614693"/>
    <lineage>
        <taxon>Bacteria</taxon>
        <taxon>Pseudomonadati</taxon>
        <taxon>Pseudomonadota</taxon>
        <taxon>Gammaproteobacteria</taxon>
        <taxon>Oceanospirillales</taxon>
        <taxon>Oceanospirillaceae</taxon>
        <taxon>Nitrincola</taxon>
    </lineage>
</organism>
<protein>
    <submittedName>
        <fullName evidence="2">NAD(P)-binding protein</fullName>
    </submittedName>
</protein>
<name>A0A5J6LBB9_9GAMM</name>
<dbReference type="AlphaFoldDB" id="A0A5J6LBB9"/>
<dbReference type="Proteomes" id="UP000325606">
    <property type="component" value="Chromosome"/>
</dbReference>
<sequence>MRNNVSEQPRLAVIGAGLSGLRCAALLAEAGYAVTVFEKSRGTGGRLASSRLDGLTTDLGIPYIETRQPDFCQWLETHKTQVQRWQPRESDFSLSAAQVNPARELWVGTPRSSAITRALATKIQLRTETRVSVVWPDKNGVLLRDESADMLGHFDQVVVAAPAPQAAPLLDAVHRFQARAETVQMQPAWIVSLLLETRPEALAQTDLIEGEHPELQRVLRDSSKPGRSGEVWTLQASRQWSEAYLNLSADTVMNEQVAALVALTGDPLVVKAHRVHRWLYCNAVSTESSVALWDADAAIGVCGDWVAGGGVEAAWQSGTELARMILSSNP</sequence>
<dbReference type="PANTHER" id="PTHR16128">
    <property type="entry name" value="FAD/NAD(P)-BINDING OXIDOREDUCTASE FAMILY PROTEIN"/>
    <property type="match status" value="1"/>
</dbReference>
<dbReference type="PRINTS" id="PR00419">
    <property type="entry name" value="ADXRDTASE"/>
</dbReference>
<evidence type="ECO:0000313" key="3">
    <source>
        <dbReference type="Proteomes" id="UP000325606"/>
    </source>
</evidence>
<dbReference type="InterPro" id="IPR002937">
    <property type="entry name" value="Amino_oxidase"/>
</dbReference>
<feature type="domain" description="Amine oxidase" evidence="1">
    <location>
        <begin position="112"/>
        <end position="326"/>
    </location>
</feature>
<dbReference type="Gene3D" id="3.90.660.10">
    <property type="match status" value="1"/>
</dbReference>
<dbReference type="SUPFAM" id="SSF51905">
    <property type="entry name" value="FAD/NAD(P)-binding domain"/>
    <property type="match status" value="1"/>
</dbReference>